<dbReference type="GO" id="GO:0030655">
    <property type="term" value="P:beta-lactam antibiotic catabolic process"/>
    <property type="evidence" value="ECO:0007669"/>
    <property type="project" value="InterPro"/>
</dbReference>
<dbReference type="NCBIfam" id="NF033103">
    <property type="entry name" value="bla_class_A"/>
    <property type="match status" value="1"/>
</dbReference>
<evidence type="ECO:0000256" key="1">
    <source>
        <dbReference type="ARBA" id="ARBA00001526"/>
    </source>
</evidence>
<dbReference type="EC" id="3.5.2.6" evidence="3 6"/>
<dbReference type="InterPro" id="IPR045155">
    <property type="entry name" value="Beta-lactam_cat"/>
</dbReference>
<organism evidence="8 9">
    <name type="scientific">Methylobacterium aquaticum</name>
    <dbReference type="NCBI Taxonomy" id="270351"/>
    <lineage>
        <taxon>Bacteria</taxon>
        <taxon>Pseudomonadati</taxon>
        <taxon>Pseudomonadota</taxon>
        <taxon>Alphaproteobacteria</taxon>
        <taxon>Hyphomicrobiales</taxon>
        <taxon>Methylobacteriaceae</taxon>
        <taxon>Methylobacterium</taxon>
    </lineage>
</organism>
<dbReference type="Gene3D" id="3.40.710.10">
    <property type="entry name" value="DD-peptidase/beta-lactamase superfamily"/>
    <property type="match status" value="1"/>
</dbReference>
<gene>
    <name evidence="8" type="primary">penP</name>
    <name evidence="8" type="ORF">Maq22A_c00970</name>
</gene>
<dbReference type="SUPFAM" id="SSF56601">
    <property type="entry name" value="beta-lactamase/transpeptidase-like"/>
    <property type="match status" value="1"/>
</dbReference>
<evidence type="ECO:0000256" key="4">
    <source>
        <dbReference type="ARBA" id="ARBA00022801"/>
    </source>
</evidence>
<dbReference type="PROSITE" id="PS00146">
    <property type="entry name" value="BETA_LACTAMASE_A"/>
    <property type="match status" value="1"/>
</dbReference>
<evidence type="ECO:0000256" key="2">
    <source>
        <dbReference type="ARBA" id="ARBA00009009"/>
    </source>
</evidence>
<feature type="domain" description="Beta-lactamase class A catalytic" evidence="7">
    <location>
        <begin position="55"/>
        <end position="270"/>
    </location>
</feature>
<dbReference type="PRINTS" id="PR00118">
    <property type="entry name" value="BLACTAMASEA"/>
</dbReference>
<reference evidence="9" key="2">
    <citation type="submission" date="2015-01" db="EMBL/GenBank/DDBJ databases">
        <title>Complete genome sequence of Methylobacterium aquaticum strain 22A.</title>
        <authorList>
            <person name="Tani A."/>
            <person name="Ogura Y."/>
            <person name="Hayashi T."/>
        </authorList>
    </citation>
    <scope>NUCLEOTIDE SEQUENCE [LARGE SCALE GENOMIC DNA]</scope>
    <source>
        <strain evidence="9">MA-22A</strain>
    </source>
</reference>
<dbReference type="PATRIC" id="fig|270351.10.peg.189"/>
<name>A0A0C6FFB3_9HYPH</name>
<protein>
    <recommendedName>
        <fullName evidence="3 6">Beta-lactamase</fullName>
        <ecNumber evidence="3 6">3.5.2.6</ecNumber>
    </recommendedName>
</protein>
<dbReference type="OrthoDB" id="9784149at2"/>
<accession>A0A0C6FFB3</accession>
<proteinExistence type="inferred from homology"/>
<evidence type="ECO:0000313" key="9">
    <source>
        <dbReference type="Proteomes" id="UP000061432"/>
    </source>
</evidence>
<dbReference type="RefSeq" id="WP_060845337.1">
    <property type="nucleotide sequence ID" value="NZ_AP014704.1"/>
</dbReference>
<reference evidence="8 9" key="1">
    <citation type="journal article" date="2015" name="Genome Announc.">
        <title>Complete Genome Sequence of Methylobacterium aquaticum Strain 22A, Isolated from Racomitrium japonicum Moss.</title>
        <authorList>
            <person name="Tani A."/>
            <person name="Ogura Y."/>
            <person name="Hayashi T."/>
            <person name="Kimbara K."/>
        </authorList>
    </citation>
    <scope>NUCLEOTIDE SEQUENCE [LARGE SCALE GENOMIC DNA]</scope>
    <source>
        <strain evidence="8 9">MA-22A</strain>
    </source>
</reference>
<dbReference type="InterPro" id="IPR000871">
    <property type="entry name" value="Beta-lactam_class-A"/>
</dbReference>
<dbReference type="STRING" id="270351.Maq22A_c00970"/>
<keyword evidence="4 6" id="KW-0378">Hydrolase</keyword>
<dbReference type="Proteomes" id="UP000061432">
    <property type="component" value="Chromosome"/>
</dbReference>
<dbReference type="EMBL" id="AP014704">
    <property type="protein sequence ID" value="BAQ43699.1"/>
    <property type="molecule type" value="Genomic_DNA"/>
</dbReference>
<dbReference type="PANTHER" id="PTHR35333:SF3">
    <property type="entry name" value="BETA-LACTAMASE-TYPE TRANSPEPTIDASE FOLD CONTAINING PROTEIN"/>
    <property type="match status" value="1"/>
</dbReference>
<comment type="catalytic activity">
    <reaction evidence="1 6">
        <text>a beta-lactam + H2O = a substituted beta-amino acid</text>
        <dbReference type="Rhea" id="RHEA:20401"/>
        <dbReference type="ChEBI" id="CHEBI:15377"/>
        <dbReference type="ChEBI" id="CHEBI:35627"/>
        <dbReference type="ChEBI" id="CHEBI:140347"/>
        <dbReference type="EC" id="3.5.2.6"/>
    </reaction>
</comment>
<evidence type="ECO:0000313" key="8">
    <source>
        <dbReference type="EMBL" id="BAQ43699.1"/>
    </source>
</evidence>
<evidence type="ECO:0000256" key="3">
    <source>
        <dbReference type="ARBA" id="ARBA00012865"/>
    </source>
</evidence>
<dbReference type="GO" id="GO:0046677">
    <property type="term" value="P:response to antibiotic"/>
    <property type="evidence" value="ECO:0007669"/>
    <property type="project" value="UniProtKB-UniRule"/>
</dbReference>
<dbReference type="InterPro" id="IPR006311">
    <property type="entry name" value="TAT_signal"/>
</dbReference>
<sequence>MSDLALSRSATGLTRRAALIGAALATCAVRGAAAMEDAAARLAQLERRDGGRLGVEVRDTATGRRFGHRADERFPMCSTFKAIAAAAVLARADKGQDDLNRRISYGRDDLLSYAPVTSKNVETGMTLAELCAAAVVWSDNTAANLMLATMGGPAGITAFARAHGDGVTRLDRTEPTLNTAIAGDPRDTTTPAAMVGLLDNVLLGQALSAESRGKLVGWMHESPTGLKRVRAGLPEGWRTADKTGTGDNGTANVVALIHRPDGAPILAAVYLTGSPAEPAARDTLHAEVGRLIARSFPGA</sequence>
<evidence type="ECO:0000256" key="5">
    <source>
        <dbReference type="ARBA" id="ARBA00023251"/>
    </source>
</evidence>
<evidence type="ECO:0000259" key="7">
    <source>
        <dbReference type="Pfam" id="PF13354"/>
    </source>
</evidence>
<dbReference type="PROSITE" id="PS51318">
    <property type="entry name" value="TAT"/>
    <property type="match status" value="1"/>
</dbReference>
<evidence type="ECO:0000256" key="6">
    <source>
        <dbReference type="RuleBase" id="RU361140"/>
    </source>
</evidence>
<comment type="similarity">
    <text evidence="2 6">Belongs to the class-A beta-lactamase family.</text>
</comment>
<dbReference type="GO" id="GO:0008800">
    <property type="term" value="F:beta-lactamase activity"/>
    <property type="evidence" value="ECO:0007669"/>
    <property type="project" value="UniProtKB-UniRule"/>
</dbReference>
<keyword evidence="5 6" id="KW-0046">Antibiotic resistance</keyword>
<dbReference type="KEGG" id="maqu:Maq22A_c00970"/>
<dbReference type="Pfam" id="PF13354">
    <property type="entry name" value="Beta-lactamase2"/>
    <property type="match status" value="1"/>
</dbReference>
<dbReference type="PANTHER" id="PTHR35333">
    <property type="entry name" value="BETA-LACTAMASE"/>
    <property type="match status" value="1"/>
</dbReference>
<dbReference type="AlphaFoldDB" id="A0A0C6FFB3"/>
<dbReference type="InterPro" id="IPR023650">
    <property type="entry name" value="Beta-lactam_class-A_AS"/>
</dbReference>
<dbReference type="InterPro" id="IPR012338">
    <property type="entry name" value="Beta-lactam/transpept-like"/>
</dbReference>